<sequence length="319" mass="36627">MEMRLKAFKAVKTNNGAAGIDGMSIADYEEKLTGNTYKLWNRMTLGSYCPKPVREVAISKKPWGQRVLGTPTVEDRVAQQVVKNYLEPKVDPSFHQDSYGYRPGKNVHQAVTQSLKRRSFIGWVIDLDIKCFFDNLDHELMMKGLKRYTTEKWVLMYVERWLKAGMQKQDGQIISRTSGMPQGGVVSALLANIYLHFALNKWMEIHFPKARFERYCDDIVIHCRSQKQALYLKSKVIGRMGERKLEINEGKTHVVYCKNEQNAERGHQKVSYNFLGYTLRPKLSPTKHGLKLLTAACMSHSSKLDVREDPQNVNPEIPG</sequence>
<organism evidence="3 4">
    <name type="scientific">Ravibacter arvi</name>
    <dbReference type="NCBI Taxonomy" id="2051041"/>
    <lineage>
        <taxon>Bacteria</taxon>
        <taxon>Pseudomonadati</taxon>
        <taxon>Bacteroidota</taxon>
        <taxon>Cytophagia</taxon>
        <taxon>Cytophagales</taxon>
        <taxon>Spirosomataceae</taxon>
        <taxon>Ravibacter</taxon>
    </lineage>
</organism>
<dbReference type="NCBIfam" id="TIGR04416">
    <property type="entry name" value="group_II_RT_mat"/>
    <property type="match status" value="1"/>
</dbReference>
<dbReference type="EMBL" id="BAABEY010000031">
    <property type="protein sequence ID" value="GAA4444141.1"/>
    <property type="molecule type" value="Genomic_DNA"/>
</dbReference>
<feature type="domain" description="Reverse transcriptase" evidence="2">
    <location>
        <begin position="39"/>
        <end position="279"/>
    </location>
</feature>
<dbReference type="InterPro" id="IPR043502">
    <property type="entry name" value="DNA/RNA_pol_sf"/>
</dbReference>
<evidence type="ECO:0000313" key="3">
    <source>
        <dbReference type="EMBL" id="GAA4444141.1"/>
    </source>
</evidence>
<gene>
    <name evidence="3" type="ORF">GCM10023091_33850</name>
</gene>
<dbReference type="PANTHER" id="PTHR34047:SF3">
    <property type="entry name" value="BLR2052 PROTEIN"/>
    <property type="match status" value="1"/>
</dbReference>
<evidence type="ECO:0000256" key="1">
    <source>
        <dbReference type="ARBA" id="ARBA00034120"/>
    </source>
</evidence>
<dbReference type="InterPro" id="IPR030931">
    <property type="entry name" value="Group_II_RT_mat"/>
</dbReference>
<keyword evidence="4" id="KW-1185">Reference proteome</keyword>
<comment type="caution">
    <text evidence="3">The sequence shown here is derived from an EMBL/GenBank/DDBJ whole genome shotgun (WGS) entry which is preliminary data.</text>
</comment>
<proteinExistence type="inferred from homology"/>
<dbReference type="InterPro" id="IPR051083">
    <property type="entry name" value="GrpII_Intron_Splice-Mob/Def"/>
</dbReference>
<dbReference type="Proteomes" id="UP001501508">
    <property type="component" value="Unassembled WGS sequence"/>
</dbReference>
<dbReference type="PANTHER" id="PTHR34047">
    <property type="entry name" value="NUCLEAR INTRON MATURASE 1, MITOCHONDRIAL-RELATED"/>
    <property type="match status" value="1"/>
</dbReference>
<evidence type="ECO:0000313" key="4">
    <source>
        <dbReference type="Proteomes" id="UP001501508"/>
    </source>
</evidence>
<dbReference type="SUPFAM" id="SSF56672">
    <property type="entry name" value="DNA/RNA polymerases"/>
    <property type="match status" value="1"/>
</dbReference>
<name>A0ABP8M424_9BACT</name>
<evidence type="ECO:0000259" key="2">
    <source>
        <dbReference type="PROSITE" id="PS50878"/>
    </source>
</evidence>
<accession>A0ABP8M424</accession>
<protein>
    <recommendedName>
        <fullName evidence="2">Reverse transcriptase domain-containing protein</fullName>
    </recommendedName>
</protein>
<reference evidence="4" key="1">
    <citation type="journal article" date="2019" name="Int. J. Syst. Evol. Microbiol.">
        <title>The Global Catalogue of Microorganisms (GCM) 10K type strain sequencing project: providing services to taxonomists for standard genome sequencing and annotation.</title>
        <authorList>
            <consortium name="The Broad Institute Genomics Platform"/>
            <consortium name="The Broad Institute Genome Sequencing Center for Infectious Disease"/>
            <person name="Wu L."/>
            <person name="Ma J."/>
        </authorList>
    </citation>
    <scope>NUCLEOTIDE SEQUENCE [LARGE SCALE GENOMIC DNA]</scope>
    <source>
        <strain evidence="4">JCM 31920</strain>
    </source>
</reference>
<dbReference type="PROSITE" id="PS50878">
    <property type="entry name" value="RT_POL"/>
    <property type="match status" value="1"/>
</dbReference>
<dbReference type="CDD" id="cd01651">
    <property type="entry name" value="RT_G2_intron"/>
    <property type="match status" value="1"/>
</dbReference>
<dbReference type="Pfam" id="PF00078">
    <property type="entry name" value="RVT_1"/>
    <property type="match status" value="1"/>
</dbReference>
<comment type="similarity">
    <text evidence="1">Belongs to the bacterial reverse transcriptase family.</text>
</comment>
<dbReference type="InterPro" id="IPR000477">
    <property type="entry name" value="RT_dom"/>
</dbReference>